<dbReference type="GO" id="GO:0016491">
    <property type="term" value="F:oxidoreductase activity"/>
    <property type="evidence" value="ECO:0007669"/>
    <property type="project" value="UniProtKB-KW"/>
</dbReference>
<keyword evidence="4" id="KW-1185">Reference proteome</keyword>
<comment type="caution">
    <text evidence="3">The sequence shown here is derived from an EMBL/GenBank/DDBJ whole genome shotgun (WGS) entry which is preliminary data.</text>
</comment>
<name>A0AA37TW96_9GAMM</name>
<sequence length="246" mass="27416">MSQTTAIIFGASSALSQQLALQLAAENVRLGLIAPELDSLNELKSQLPDNTLYQQVDINSPQSIADTIEQLWQQLEGVHLVIVNTGLNAYHPKLPWQIDQDIIDVNVVGFSRACHKAFELFSDQGYGQLAAINSVSGVRGGPAMAFHASKAYASNYLEGMRMHAQRLKLGVTISDIQLGQFDKFAQQGRTLWLSPLPVVAAQILAGLKKGKAKFYVTRRWRLVAWMFTLLPGYIYNTRRWNKKTKD</sequence>
<accession>A0AA37TW96</accession>
<dbReference type="InterPro" id="IPR002347">
    <property type="entry name" value="SDR_fam"/>
</dbReference>
<dbReference type="GO" id="GO:0016020">
    <property type="term" value="C:membrane"/>
    <property type="evidence" value="ECO:0007669"/>
    <property type="project" value="TreeGrafter"/>
</dbReference>
<evidence type="ECO:0000313" key="4">
    <source>
        <dbReference type="Proteomes" id="UP001157439"/>
    </source>
</evidence>
<evidence type="ECO:0000256" key="2">
    <source>
        <dbReference type="ARBA" id="ARBA00023002"/>
    </source>
</evidence>
<dbReference type="EMBL" id="BSPO01000003">
    <property type="protein sequence ID" value="GLS84324.1"/>
    <property type="molecule type" value="Genomic_DNA"/>
</dbReference>
<dbReference type="SUPFAM" id="SSF51735">
    <property type="entry name" value="NAD(P)-binding Rossmann-fold domains"/>
    <property type="match status" value="1"/>
</dbReference>
<dbReference type="InterPro" id="IPR036291">
    <property type="entry name" value="NAD(P)-bd_dom_sf"/>
</dbReference>
<evidence type="ECO:0000256" key="1">
    <source>
        <dbReference type="ARBA" id="ARBA00006484"/>
    </source>
</evidence>
<dbReference type="PANTHER" id="PTHR44196">
    <property type="entry name" value="DEHYDROGENASE/REDUCTASE SDR FAMILY MEMBER 7B"/>
    <property type="match status" value="1"/>
</dbReference>
<gene>
    <name evidence="3" type="ORF">GCM10007894_23010</name>
</gene>
<comment type="similarity">
    <text evidence="1">Belongs to the short-chain dehydrogenases/reductases (SDR) family.</text>
</comment>
<proteinExistence type="inferred from homology"/>
<keyword evidence="2" id="KW-0560">Oxidoreductase</keyword>
<dbReference type="Pfam" id="PF00106">
    <property type="entry name" value="adh_short"/>
    <property type="match status" value="1"/>
</dbReference>
<dbReference type="RefSeq" id="WP_095498193.1">
    <property type="nucleotide sequence ID" value="NZ_BSPO01000003.1"/>
</dbReference>
<dbReference type="PANTHER" id="PTHR44196:SF3">
    <property type="entry name" value="SHORT CHAIN DEHYDROGENASE FAMILY PROTEIN"/>
    <property type="match status" value="1"/>
</dbReference>
<dbReference type="Proteomes" id="UP001157439">
    <property type="component" value="Unassembled WGS sequence"/>
</dbReference>
<protein>
    <submittedName>
        <fullName evidence="3">Short-chain dehydrogenase</fullName>
    </submittedName>
</protein>
<dbReference type="AlphaFoldDB" id="A0AA37TW96"/>
<dbReference type="Gene3D" id="3.40.50.720">
    <property type="entry name" value="NAD(P)-binding Rossmann-like Domain"/>
    <property type="match status" value="1"/>
</dbReference>
<organism evidence="3 4">
    <name type="scientific">Paraferrimonas haliotis</name>
    <dbReference type="NCBI Taxonomy" id="2013866"/>
    <lineage>
        <taxon>Bacteria</taxon>
        <taxon>Pseudomonadati</taxon>
        <taxon>Pseudomonadota</taxon>
        <taxon>Gammaproteobacteria</taxon>
        <taxon>Alteromonadales</taxon>
        <taxon>Ferrimonadaceae</taxon>
        <taxon>Paraferrimonas</taxon>
    </lineage>
</organism>
<reference evidence="3 4" key="1">
    <citation type="journal article" date="2014" name="Int. J. Syst. Evol. Microbiol.">
        <title>Complete genome sequence of Corynebacterium casei LMG S-19264T (=DSM 44701T), isolated from a smear-ripened cheese.</title>
        <authorList>
            <consortium name="US DOE Joint Genome Institute (JGI-PGF)"/>
            <person name="Walter F."/>
            <person name="Albersmeier A."/>
            <person name="Kalinowski J."/>
            <person name="Ruckert C."/>
        </authorList>
    </citation>
    <scope>NUCLEOTIDE SEQUENCE [LARGE SCALE GENOMIC DNA]</scope>
    <source>
        <strain evidence="3 4">NBRC 112785</strain>
    </source>
</reference>
<evidence type="ECO:0000313" key="3">
    <source>
        <dbReference type="EMBL" id="GLS84324.1"/>
    </source>
</evidence>